<dbReference type="InterPro" id="IPR001478">
    <property type="entry name" value="PDZ"/>
</dbReference>
<dbReference type="SMART" id="SM00228">
    <property type="entry name" value="PDZ"/>
    <property type="match status" value="1"/>
</dbReference>
<evidence type="ECO:0000256" key="1">
    <source>
        <dbReference type="SAM" id="MobiDB-lite"/>
    </source>
</evidence>
<organism evidence="3 4">
    <name type="scientific">Dryococelus australis</name>
    <dbReference type="NCBI Taxonomy" id="614101"/>
    <lineage>
        <taxon>Eukaryota</taxon>
        <taxon>Metazoa</taxon>
        <taxon>Ecdysozoa</taxon>
        <taxon>Arthropoda</taxon>
        <taxon>Hexapoda</taxon>
        <taxon>Insecta</taxon>
        <taxon>Pterygota</taxon>
        <taxon>Neoptera</taxon>
        <taxon>Polyneoptera</taxon>
        <taxon>Phasmatodea</taxon>
        <taxon>Verophasmatodea</taxon>
        <taxon>Anareolatae</taxon>
        <taxon>Phasmatidae</taxon>
        <taxon>Eurycanthinae</taxon>
        <taxon>Dryococelus</taxon>
    </lineage>
</organism>
<evidence type="ECO:0000313" key="3">
    <source>
        <dbReference type="EMBL" id="KAJ8883354.1"/>
    </source>
</evidence>
<dbReference type="EMBL" id="JARBHB010000005">
    <property type="protein sequence ID" value="KAJ8883354.1"/>
    <property type="molecule type" value="Genomic_DNA"/>
</dbReference>
<dbReference type="Pfam" id="PF00595">
    <property type="entry name" value="PDZ"/>
    <property type="match status" value="1"/>
</dbReference>
<dbReference type="PANTHER" id="PTHR19964:SF92">
    <property type="entry name" value="PATJ HOMOLOG"/>
    <property type="match status" value="1"/>
</dbReference>
<feature type="region of interest" description="Disordered" evidence="1">
    <location>
        <begin position="1"/>
        <end position="34"/>
    </location>
</feature>
<evidence type="ECO:0000313" key="4">
    <source>
        <dbReference type="Proteomes" id="UP001159363"/>
    </source>
</evidence>
<dbReference type="InterPro" id="IPR036034">
    <property type="entry name" value="PDZ_sf"/>
</dbReference>
<sequence>MGTIGATTDGSEKEGEEGGRDGEETEIEVEGESHTTVDSLVLEQAVEAMNPDVMLEDVECLIDTDYTGELKPSVEEAIRAKWSRIMGPDVEIVVAQLCKFGEGGGLGISLEGTVDVEDGQEVRPHHYIRSILPDGPVGINRRLRSGDELLEVNGLRLLGMNHIEVVTILKDLPMNVRMVCARRPGEPVPYRVIDTSQDREAFAARVSNYLGKKFPRAINV</sequence>
<reference evidence="3 4" key="1">
    <citation type="submission" date="2023-02" db="EMBL/GenBank/DDBJ databases">
        <title>LHISI_Scaffold_Assembly.</title>
        <authorList>
            <person name="Stuart O.P."/>
            <person name="Cleave R."/>
            <person name="Magrath M.J.L."/>
            <person name="Mikheyev A.S."/>
        </authorList>
    </citation>
    <scope>NUCLEOTIDE SEQUENCE [LARGE SCALE GENOMIC DNA]</scope>
    <source>
        <strain evidence="3">Daus_M_001</strain>
        <tissue evidence="3">Leg muscle</tissue>
    </source>
</reference>
<proteinExistence type="predicted"/>
<protein>
    <recommendedName>
        <fullName evidence="2">PDZ domain-containing protein</fullName>
    </recommendedName>
</protein>
<dbReference type="Proteomes" id="UP001159363">
    <property type="component" value="Chromosome 4"/>
</dbReference>
<keyword evidence="4" id="KW-1185">Reference proteome</keyword>
<comment type="caution">
    <text evidence="3">The sequence shown here is derived from an EMBL/GenBank/DDBJ whole genome shotgun (WGS) entry which is preliminary data.</text>
</comment>
<dbReference type="InterPro" id="IPR051342">
    <property type="entry name" value="PDZ_scaffold"/>
</dbReference>
<gene>
    <name evidence="3" type="ORF">PR048_015197</name>
</gene>
<feature type="compositionally biased region" description="Basic and acidic residues" evidence="1">
    <location>
        <begin position="10"/>
        <end position="22"/>
    </location>
</feature>
<dbReference type="Gene3D" id="2.30.42.10">
    <property type="match status" value="1"/>
</dbReference>
<name>A0ABQ9HGF3_9NEOP</name>
<evidence type="ECO:0000259" key="2">
    <source>
        <dbReference type="PROSITE" id="PS50106"/>
    </source>
</evidence>
<dbReference type="PANTHER" id="PTHR19964">
    <property type="entry name" value="MULTIPLE PDZ DOMAIN PROTEIN"/>
    <property type="match status" value="1"/>
</dbReference>
<dbReference type="CDD" id="cd06668">
    <property type="entry name" value="PDZ4_MUPP1-like"/>
    <property type="match status" value="1"/>
</dbReference>
<accession>A0ABQ9HGF3</accession>
<dbReference type="PROSITE" id="PS50106">
    <property type="entry name" value="PDZ"/>
    <property type="match status" value="1"/>
</dbReference>
<feature type="domain" description="PDZ" evidence="2">
    <location>
        <begin position="94"/>
        <end position="184"/>
    </location>
</feature>
<dbReference type="SUPFAM" id="SSF50156">
    <property type="entry name" value="PDZ domain-like"/>
    <property type="match status" value="1"/>
</dbReference>